<reference evidence="2" key="1">
    <citation type="journal article" date="2014" name="Science">
        <title>Ancient hybridizations among the ancestral genomes of bread wheat.</title>
        <authorList>
            <consortium name="International Wheat Genome Sequencing Consortium,"/>
            <person name="Marcussen T."/>
            <person name="Sandve S.R."/>
            <person name="Heier L."/>
            <person name="Spannagl M."/>
            <person name="Pfeifer M."/>
            <person name="Jakobsen K.S."/>
            <person name="Wulff B.B."/>
            <person name="Steuernagel B."/>
            <person name="Mayer K.F."/>
            <person name="Olsen O.A."/>
        </authorList>
    </citation>
    <scope>NUCLEOTIDE SEQUENCE [LARGE SCALE GENOMIC DNA]</scope>
    <source>
        <strain evidence="2">cv. AL8/78</strain>
    </source>
</reference>
<keyword evidence="2" id="KW-1185">Reference proteome</keyword>
<reference evidence="1" key="4">
    <citation type="submission" date="2019-03" db="UniProtKB">
        <authorList>
            <consortium name="EnsemblPlants"/>
        </authorList>
    </citation>
    <scope>IDENTIFICATION</scope>
</reference>
<evidence type="ECO:0000313" key="2">
    <source>
        <dbReference type="Proteomes" id="UP000015105"/>
    </source>
</evidence>
<organism evidence="1 2">
    <name type="scientific">Aegilops tauschii subsp. strangulata</name>
    <name type="common">Goatgrass</name>
    <dbReference type="NCBI Taxonomy" id="200361"/>
    <lineage>
        <taxon>Eukaryota</taxon>
        <taxon>Viridiplantae</taxon>
        <taxon>Streptophyta</taxon>
        <taxon>Embryophyta</taxon>
        <taxon>Tracheophyta</taxon>
        <taxon>Spermatophyta</taxon>
        <taxon>Magnoliopsida</taxon>
        <taxon>Liliopsida</taxon>
        <taxon>Poales</taxon>
        <taxon>Poaceae</taxon>
        <taxon>BOP clade</taxon>
        <taxon>Pooideae</taxon>
        <taxon>Triticodae</taxon>
        <taxon>Triticeae</taxon>
        <taxon>Triticinae</taxon>
        <taxon>Aegilops</taxon>
    </lineage>
</organism>
<reference evidence="2" key="2">
    <citation type="journal article" date="2017" name="Nat. Plants">
        <title>The Aegilops tauschii genome reveals multiple impacts of transposons.</title>
        <authorList>
            <person name="Zhao G."/>
            <person name="Zou C."/>
            <person name="Li K."/>
            <person name="Wang K."/>
            <person name="Li T."/>
            <person name="Gao L."/>
            <person name="Zhang X."/>
            <person name="Wang H."/>
            <person name="Yang Z."/>
            <person name="Liu X."/>
            <person name="Jiang W."/>
            <person name="Mao L."/>
            <person name="Kong X."/>
            <person name="Jiao Y."/>
            <person name="Jia J."/>
        </authorList>
    </citation>
    <scope>NUCLEOTIDE SEQUENCE [LARGE SCALE GENOMIC DNA]</scope>
    <source>
        <strain evidence="2">cv. AL8/78</strain>
    </source>
</reference>
<name>A0A453IBW7_AEGTS</name>
<dbReference type="Proteomes" id="UP000015105">
    <property type="component" value="Chromosome 4D"/>
</dbReference>
<reference evidence="1" key="5">
    <citation type="journal article" date="2021" name="G3 (Bethesda)">
        <title>Aegilops tauschii genome assembly Aet v5.0 features greater sequence contiguity and improved annotation.</title>
        <authorList>
            <person name="Wang L."/>
            <person name="Zhu T."/>
            <person name="Rodriguez J.C."/>
            <person name="Deal K.R."/>
            <person name="Dubcovsky J."/>
            <person name="McGuire P.E."/>
            <person name="Lux T."/>
            <person name="Spannagl M."/>
            <person name="Mayer K.F.X."/>
            <person name="Baldrich P."/>
            <person name="Meyers B.C."/>
            <person name="Huo N."/>
            <person name="Gu Y.Q."/>
            <person name="Zhou H."/>
            <person name="Devos K.M."/>
            <person name="Bennetzen J.L."/>
            <person name="Unver T."/>
            <person name="Budak H."/>
            <person name="Gulick P.J."/>
            <person name="Galiba G."/>
            <person name="Kalapos B."/>
            <person name="Nelson D.R."/>
            <person name="Li P."/>
            <person name="You F.M."/>
            <person name="Luo M.C."/>
            <person name="Dvorak J."/>
        </authorList>
    </citation>
    <scope>NUCLEOTIDE SEQUENCE [LARGE SCALE GENOMIC DNA]</scope>
    <source>
        <strain evidence="1">cv. AL8/78</strain>
    </source>
</reference>
<accession>A0A453IBW7</accession>
<reference evidence="1" key="3">
    <citation type="journal article" date="2017" name="Nature">
        <title>Genome sequence of the progenitor of the wheat D genome Aegilops tauschii.</title>
        <authorList>
            <person name="Luo M.C."/>
            <person name="Gu Y.Q."/>
            <person name="Puiu D."/>
            <person name="Wang H."/>
            <person name="Twardziok S.O."/>
            <person name="Deal K.R."/>
            <person name="Huo N."/>
            <person name="Zhu T."/>
            <person name="Wang L."/>
            <person name="Wang Y."/>
            <person name="McGuire P.E."/>
            <person name="Liu S."/>
            <person name="Long H."/>
            <person name="Ramasamy R.K."/>
            <person name="Rodriguez J.C."/>
            <person name="Van S.L."/>
            <person name="Yuan L."/>
            <person name="Wang Z."/>
            <person name="Xia Z."/>
            <person name="Xiao L."/>
            <person name="Anderson O.D."/>
            <person name="Ouyang S."/>
            <person name="Liang Y."/>
            <person name="Zimin A.V."/>
            <person name="Pertea G."/>
            <person name="Qi P."/>
            <person name="Bennetzen J.L."/>
            <person name="Dai X."/>
            <person name="Dawson M.W."/>
            <person name="Muller H.G."/>
            <person name="Kugler K."/>
            <person name="Rivarola-Duarte L."/>
            <person name="Spannagl M."/>
            <person name="Mayer K.F.X."/>
            <person name="Lu F.H."/>
            <person name="Bevan M.W."/>
            <person name="Leroy P."/>
            <person name="Li P."/>
            <person name="You F.M."/>
            <person name="Sun Q."/>
            <person name="Liu Z."/>
            <person name="Lyons E."/>
            <person name="Wicker T."/>
            <person name="Salzberg S.L."/>
            <person name="Devos K.M."/>
            <person name="Dvorak J."/>
        </authorList>
    </citation>
    <scope>NUCLEOTIDE SEQUENCE [LARGE SCALE GENOMIC DNA]</scope>
    <source>
        <strain evidence="1">cv. AL8/78</strain>
    </source>
</reference>
<dbReference type="EnsemblPlants" id="AET4Gv20514500.10">
    <property type="protein sequence ID" value="AET4Gv20514500.10"/>
    <property type="gene ID" value="AET4Gv20514500"/>
</dbReference>
<protein>
    <submittedName>
        <fullName evidence="1">Uncharacterized protein</fullName>
    </submittedName>
</protein>
<dbReference type="AlphaFoldDB" id="A0A453IBW7"/>
<evidence type="ECO:0000313" key="1">
    <source>
        <dbReference type="EnsemblPlants" id="AET4Gv20514500.10"/>
    </source>
</evidence>
<sequence>MAIINRYFVFYTKQHMPIICCKPTVSKEQIRHWNIISFTVLLQNSFHKRNKTCSSPV</sequence>
<dbReference type="Gramene" id="AET4Gv20514500.10">
    <property type="protein sequence ID" value="AET4Gv20514500.10"/>
    <property type="gene ID" value="AET4Gv20514500"/>
</dbReference>
<proteinExistence type="predicted"/>